<organism evidence="4">
    <name type="scientific">Cacopsylla melanoneura</name>
    <dbReference type="NCBI Taxonomy" id="428564"/>
    <lineage>
        <taxon>Eukaryota</taxon>
        <taxon>Metazoa</taxon>
        <taxon>Ecdysozoa</taxon>
        <taxon>Arthropoda</taxon>
        <taxon>Hexapoda</taxon>
        <taxon>Insecta</taxon>
        <taxon>Pterygota</taxon>
        <taxon>Neoptera</taxon>
        <taxon>Paraneoptera</taxon>
        <taxon>Hemiptera</taxon>
        <taxon>Sternorrhyncha</taxon>
        <taxon>Psylloidea</taxon>
        <taxon>Psyllidae</taxon>
        <taxon>Psyllinae</taxon>
        <taxon>Cacopsylla</taxon>
    </lineage>
</organism>
<dbReference type="PANTHER" id="PTHR11079:SF149">
    <property type="entry name" value="TRNA-SPECIFIC ADENOSINE DEAMINASE 2"/>
    <property type="match status" value="1"/>
</dbReference>
<protein>
    <submittedName>
        <fullName evidence="4">tRNA-specific adenosine deaminase 2</fullName>
    </submittedName>
</protein>
<dbReference type="InterPro" id="IPR002125">
    <property type="entry name" value="CMP_dCMP_dom"/>
</dbReference>
<keyword evidence="1" id="KW-0378">Hydrolase</keyword>
<dbReference type="Pfam" id="PF00383">
    <property type="entry name" value="dCMP_cyt_deam_1"/>
    <property type="match status" value="1"/>
</dbReference>
<feature type="compositionally biased region" description="Basic and acidic residues" evidence="2">
    <location>
        <begin position="96"/>
        <end position="117"/>
    </location>
</feature>
<evidence type="ECO:0000313" key="4">
    <source>
        <dbReference type="EMBL" id="CAG6722190.1"/>
    </source>
</evidence>
<dbReference type="AlphaFoldDB" id="A0A8D8VEP2"/>
<dbReference type="GO" id="GO:0052717">
    <property type="term" value="F:tRNA-specific adenosine-34 deaminase activity"/>
    <property type="evidence" value="ECO:0007669"/>
    <property type="project" value="TreeGrafter"/>
</dbReference>
<dbReference type="InterPro" id="IPR016193">
    <property type="entry name" value="Cytidine_deaminase-like"/>
</dbReference>
<dbReference type="PANTHER" id="PTHR11079">
    <property type="entry name" value="CYTOSINE DEAMINASE FAMILY MEMBER"/>
    <property type="match status" value="1"/>
</dbReference>
<proteinExistence type="predicted"/>
<dbReference type="GO" id="GO:0005634">
    <property type="term" value="C:nucleus"/>
    <property type="evidence" value="ECO:0007669"/>
    <property type="project" value="TreeGrafter"/>
</dbReference>
<sequence length="441" mass="50564">MNIATIEHWVLKSMTEAQDSLQNGEVPVGCLFVIRHEILDDILKTKGKVSEENAVFNRESTKSEFDNKTTRWEKGNIDNTSIVKEFTHDNSSAKPSDWEKQDTENTYEDTKDKSELNPEFVSHAKDTSETGEYPDTSGNYIVIARGKNEVNATKNATRHAELVCIDQVVTKYAETYRKVFENVTVIVNVEPCIMCMAALLELNIDEIVFTCVNDRFGYNILGRTDRTNYVAIVELNMLSSSSDGCFKDVVRGNEEKGKRLAVDSENAVETIEEIETDLVRTDNVGTKSVETDQVISEDGDTIKTHEDTEMKNLENIVMKTDVDTESNTREQNVDKFSKTKRYKISFLDQNQRNQNLIVNQTECIANKISCIQQDRKQESELFREQTFPSEECSFRAEPIRRNRRCNVFHYRKYESATMDILKLFYKGVNPNAPKHKVKNKS</sequence>
<evidence type="ECO:0000256" key="1">
    <source>
        <dbReference type="ARBA" id="ARBA00022801"/>
    </source>
</evidence>
<dbReference type="Gene3D" id="3.40.140.10">
    <property type="entry name" value="Cytidine Deaminase, domain 2"/>
    <property type="match status" value="1"/>
</dbReference>
<feature type="domain" description="CMP/dCMP-type deaminase" evidence="3">
    <location>
        <begin position="115"/>
        <end position="221"/>
    </location>
</feature>
<dbReference type="SUPFAM" id="SSF53927">
    <property type="entry name" value="Cytidine deaminase-like"/>
    <property type="match status" value="1"/>
</dbReference>
<dbReference type="GO" id="GO:0005737">
    <property type="term" value="C:cytoplasm"/>
    <property type="evidence" value="ECO:0007669"/>
    <property type="project" value="TreeGrafter"/>
</dbReference>
<reference evidence="4" key="1">
    <citation type="submission" date="2021-05" db="EMBL/GenBank/DDBJ databases">
        <authorList>
            <person name="Alioto T."/>
            <person name="Alioto T."/>
            <person name="Gomez Garrido J."/>
        </authorList>
    </citation>
    <scope>NUCLEOTIDE SEQUENCE</scope>
</reference>
<accession>A0A8D8VEP2</accession>
<evidence type="ECO:0000256" key="2">
    <source>
        <dbReference type="SAM" id="MobiDB-lite"/>
    </source>
</evidence>
<dbReference type="EMBL" id="HBUF01363400">
    <property type="protein sequence ID" value="CAG6722190.1"/>
    <property type="molecule type" value="Transcribed_RNA"/>
</dbReference>
<dbReference type="PROSITE" id="PS51747">
    <property type="entry name" value="CYT_DCMP_DEAMINASES_2"/>
    <property type="match status" value="1"/>
</dbReference>
<dbReference type="CDD" id="cd01285">
    <property type="entry name" value="nucleoside_deaminase"/>
    <property type="match status" value="1"/>
</dbReference>
<feature type="region of interest" description="Disordered" evidence="2">
    <location>
        <begin position="86"/>
        <end position="117"/>
    </location>
</feature>
<dbReference type="GO" id="GO:0002100">
    <property type="term" value="P:tRNA wobble adenosine to inosine editing"/>
    <property type="evidence" value="ECO:0007669"/>
    <property type="project" value="TreeGrafter"/>
</dbReference>
<evidence type="ECO:0000259" key="3">
    <source>
        <dbReference type="PROSITE" id="PS51747"/>
    </source>
</evidence>
<name>A0A8D8VEP2_9HEMI</name>